<evidence type="ECO:0000256" key="8">
    <source>
        <dbReference type="PROSITE-ProRule" id="PRU00042"/>
    </source>
</evidence>
<dbReference type="HOGENOM" id="CLU_031491_2_0_1"/>
<keyword evidence="7" id="KW-0539">Nucleus</keyword>
<dbReference type="GO" id="GO:0006357">
    <property type="term" value="P:regulation of transcription by RNA polymerase II"/>
    <property type="evidence" value="ECO:0007669"/>
    <property type="project" value="TreeGrafter"/>
</dbReference>
<dbReference type="eggNOG" id="ENOG502SAH5">
    <property type="taxonomic scope" value="Eukaryota"/>
</dbReference>
<dbReference type="PANTHER" id="PTHR46179:SF13">
    <property type="entry name" value="C2H2-TYPE DOMAIN-CONTAINING PROTEIN"/>
    <property type="match status" value="1"/>
</dbReference>
<feature type="domain" description="C2H2-type" evidence="10">
    <location>
        <begin position="69"/>
        <end position="97"/>
    </location>
</feature>
<evidence type="ECO:0000256" key="9">
    <source>
        <dbReference type="SAM" id="MobiDB-lite"/>
    </source>
</evidence>
<dbReference type="GeneID" id="19900497"/>
<feature type="compositionally biased region" description="Low complexity" evidence="9">
    <location>
        <begin position="260"/>
        <end position="286"/>
    </location>
</feature>
<keyword evidence="2" id="KW-0479">Metal-binding</keyword>
<organism evidence="11 12">
    <name type="scientific">Coniosporium apollinis (strain CBS 100218)</name>
    <name type="common">Rock-inhabiting black yeast</name>
    <dbReference type="NCBI Taxonomy" id="1168221"/>
    <lineage>
        <taxon>Eukaryota</taxon>
        <taxon>Fungi</taxon>
        <taxon>Dikarya</taxon>
        <taxon>Ascomycota</taxon>
        <taxon>Pezizomycotina</taxon>
        <taxon>Dothideomycetes</taxon>
        <taxon>Dothideomycetes incertae sedis</taxon>
        <taxon>Coniosporium</taxon>
    </lineage>
</organism>
<gene>
    <name evidence="11" type="ORF">W97_03186</name>
</gene>
<dbReference type="Proteomes" id="UP000016924">
    <property type="component" value="Unassembled WGS sequence"/>
</dbReference>
<keyword evidence="6" id="KW-0804">Transcription</keyword>
<dbReference type="STRING" id="1168221.R7YPY4"/>
<sequence length="527" mass="57714">MASTNTAKGRVMCRFNKFGQCFRTFADEKEMKRHMVNADDHDYCRKCDETFNDWDDFVAHKASPACPLISCKFCGVDFKTTSGRDRHLRSDHPVDQNLHCVGCGMHFTRAAALIDHLERGRCEYVKKEQFAAHIQHKTIINKLLEAPELMSPFTERNDLPPDTDTTGGVKLGPTLLDDEAAIPSSHAPLTPARGPNAGKGPRLGERWPALGSSNKSEAGDASVSSLGSKLGGVSLTGRHETDIRDSILEDTAADYRRSMRPAANPTPKAKRAAPAIAASAASPVPTGTAYSETWRKRAGSATTTATSGTATPVYAGKNAAATMFPDNDPASTTSMAAPVWGSKNAASTLFPDALPTPITQDWQEALGAQAAERSQNFFRIRFWDPTHKDYDPERFYNSVIEQYCCPFPHCDARADVPLSLESHIKTFHRPSQLRCPSCLKLFKSITALVSHCEAANSRCSIQRSERFGQAIDEFSGGFLGVREAEREDISEEKDGYTVEYTRFEGTLPPDWTGVESERGVKVGGGRI</sequence>
<feature type="region of interest" description="Disordered" evidence="9">
    <location>
        <begin position="259"/>
        <end position="288"/>
    </location>
</feature>
<dbReference type="OMA" id="VKHIVCP"/>
<dbReference type="OrthoDB" id="8117402at2759"/>
<keyword evidence="5" id="KW-0805">Transcription regulation</keyword>
<dbReference type="GO" id="GO:0005634">
    <property type="term" value="C:nucleus"/>
    <property type="evidence" value="ECO:0007669"/>
    <property type="project" value="UniProtKB-SubCell"/>
</dbReference>
<dbReference type="Gene3D" id="3.30.160.60">
    <property type="entry name" value="Classic Zinc Finger"/>
    <property type="match status" value="1"/>
</dbReference>
<keyword evidence="4" id="KW-0862">Zinc</keyword>
<evidence type="ECO:0000256" key="5">
    <source>
        <dbReference type="ARBA" id="ARBA00023015"/>
    </source>
</evidence>
<protein>
    <recommendedName>
        <fullName evidence="10">C2H2-type domain-containing protein</fullName>
    </recommendedName>
</protein>
<evidence type="ECO:0000256" key="7">
    <source>
        <dbReference type="ARBA" id="ARBA00023242"/>
    </source>
</evidence>
<evidence type="ECO:0000256" key="2">
    <source>
        <dbReference type="ARBA" id="ARBA00022723"/>
    </source>
</evidence>
<dbReference type="EMBL" id="JH767566">
    <property type="protein sequence ID" value="EON63957.1"/>
    <property type="molecule type" value="Genomic_DNA"/>
</dbReference>
<dbReference type="PANTHER" id="PTHR46179">
    <property type="entry name" value="ZINC FINGER PROTEIN"/>
    <property type="match status" value="1"/>
</dbReference>
<dbReference type="InterPro" id="IPR051061">
    <property type="entry name" value="Zinc_finger_trans_reg"/>
</dbReference>
<dbReference type="SUPFAM" id="SSF57667">
    <property type="entry name" value="beta-beta-alpha zinc fingers"/>
    <property type="match status" value="1"/>
</dbReference>
<feature type="region of interest" description="Disordered" evidence="9">
    <location>
        <begin position="184"/>
        <end position="245"/>
    </location>
</feature>
<dbReference type="RefSeq" id="XP_007779274.1">
    <property type="nucleotide sequence ID" value="XM_007781084.1"/>
</dbReference>
<keyword evidence="12" id="KW-1185">Reference proteome</keyword>
<name>R7YPY4_CONA1</name>
<evidence type="ECO:0000256" key="3">
    <source>
        <dbReference type="ARBA" id="ARBA00022771"/>
    </source>
</evidence>
<dbReference type="AlphaFoldDB" id="R7YPY4"/>
<dbReference type="SMART" id="SM00355">
    <property type="entry name" value="ZnF_C2H2"/>
    <property type="match status" value="4"/>
</dbReference>
<evidence type="ECO:0000313" key="12">
    <source>
        <dbReference type="Proteomes" id="UP000016924"/>
    </source>
</evidence>
<reference evidence="12" key="1">
    <citation type="submission" date="2012-06" db="EMBL/GenBank/DDBJ databases">
        <title>The genome sequence of Coniosporium apollinis CBS 100218.</title>
        <authorList>
            <consortium name="The Broad Institute Genome Sequencing Platform"/>
            <person name="Cuomo C."/>
            <person name="Gorbushina A."/>
            <person name="Noack S."/>
            <person name="Walker B."/>
            <person name="Young S.K."/>
            <person name="Zeng Q."/>
            <person name="Gargeya S."/>
            <person name="Fitzgerald M."/>
            <person name="Haas B."/>
            <person name="Abouelleil A."/>
            <person name="Alvarado L."/>
            <person name="Arachchi H.M."/>
            <person name="Berlin A.M."/>
            <person name="Chapman S.B."/>
            <person name="Goldberg J."/>
            <person name="Griggs A."/>
            <person name="Gujja S."/>
            <person name="Hansen M."/>
            <person name="Howarth C."/>
            <person name="Imamovic A."/>
            <person name="Larimer J."/>
            <person name="McCowan C."/>
            <person name="Montmayeur A."/>
            <person name="Murphy C."/>
            <person name="Neiman D."/>
            <person name="Pearson M."/>
            <person name="Priest M."/>
            <person name="Roberts A."/>
            <person name="Saif S."/>
            <person name="Shea T."/>
            <person name="Sisk P."/>
            <person name="Sykes S."/>
            <person name="Wortman J."/>
            <person name="Nusbaum C."/>
            <person name="Birren B."/>
        </authorList>
    </citation>
    <scope>NUCLEOTIDE SEQUENCE [LARGE SCALE GENOMIC DNA]</scope>
    <source>
        <strain evidence="12">CBS 100218</strain>
    </source>
</reference>
<dbReference type="GO" id="GO:0008270">
    <property type="term" value="F:zinc ion binding"/>
    <property type="evidence" value="ECO:0007669"/>
    <property type="project" value="UniProtKB-KW"/>
</dbReference>
<evidence type="ECO:0000259" key="10">
    <source>
        <dbReference type="PROSITE" id="PS50157"/>
    </source>
</evidence>
<proteinExistence type="predicted"/>
<dbReference type="InterPro" id="IPR013087">
    <property type="entry name" value="Znf_C2H2_type"/>
</dbReference>
<dbReference type="InterPro" id="IPR036236">
    <property type="entry name" value="Znf_C2H2_sf"/>
</dbReference>
<accession>R7YPY4</accession>
<dbReference type="PROSITE" id="PS50157">
    <property type="entry name" value="ZINC_FINGER_C2H2_2"/>
    <property type="match status" value="1"/>
</dbReference>
<dbReference type="PROSITE" id="PS00028">
    <property type="entry name" value="ZINC_FINGER_C2H2_1"/>
    <property type="match status" value="1"/>
</dbReference>
<evidence type="ECO:0000256" key="1">
    <source>
        <dbReference type="ARBA" id="ARBA00004123"/>
    </source>
</evidence>
<evidence type="ECO:0000256" key="4">
    <source>
        <dbReference type="ARBA" id="ARBA00022833"/>
    </source>
</evidence>
<comment type="subcellular location">
    <subcellularLocation>
        <location evidence="1">Nucleus</location>
    </subcellularLocation>
</comment>
<keyword evidence="3 8" id="KW-0863">Zinc-finger</keyword>
<evidence type="ECO:0000256" key="6">
    <source>
        <dbReference type="ARBA" id="ARBA00023163"/>
    </source>
</evidence>
<feature type="compositionally biased region" description="Low complexity" evidence="9">
    <location>
        <begin position="222"/>
        <end position="235"/>
    </location>
</feature>
<evidence type="ECO:0000313" key="11">
    <source>
        <dbReference type="EMBL" id="EON63957.1"/>
    </source>
</evidence>